<proteinExistence type="predicted"/>
<sequence>MASSSSTLFFSAAAPLHITRPTPPARLCHSALNFSGKCILYNQTCLFHTEKATGRVLCSKVQFEDNVVGDNDDDEACELVNGAEIVIEDGEESIHAYLLKAVKNNNGTGLLLLSDVFGFEDSATRDFAYRVACSGYNVLVPDMFRGNPRKIDQPMTDFEQWLAKQPPERIARDINMAAKWLADEFTAAGISNKLGIIGFCYGGGCLINTLAQDKQGIFGTGVCFYGTRIDTSVVKDVKVPVLFVCGDDDHLCPVSQLRELEKIIKGSKMVIYNGRGHGFAHRPGSLDEDEDAEDAFGLTRSWLNDSLVLSKDLVH</sequence>
<reference evidence="2" key="1">
    <citation type="journal article" date="2022" name="Nat. Commun.">
        <title>Chromosome evolution and the genetic basis of agronomically important traits in greater yam.</title>
        <authorList>
            <person name="Bredeson J.V."/>
            <person name="Lyons J.B."/>
            <person name="Oniyinde I.O."/>
            <person name="Okereke N.R."/>
            <person name="Kolade O."/>
            <person name="Nnabue I."/>
            <person name="Nwadili C.O."/>
            <person name="Hribova E."/>
            <person name="Parker M."/>
            <person name="Nwogha J."/>
            <person name="Shu S."/>
            <person name="Carlson J."/>
            <person name="Kariba R."/>
            <person name="Muthemba S."/>
            <person name="Knop K."/>
            <person name="Barton G.J."/>
            <person name="Sherwood A.V."/>
            <person name="Lopez-Montes A."/>
            <person name="Asiedu R."/>
            <person name="Jamnadass R."/>
            <person name="Muchugi A."/>
            <person name="Goodstein D."/>
            <person name="Egesi C.N."/>
            <person name="Featherston J."/>
            <person name="Asfaw A."/>
            <person name="Simpson G.G."/>
            <person name="Dolezel J."/>
            <person name="Hendre P.S."/>
            <person name="Van Deynze A."/>
            <person name="Kumar P.L."/>
            <person name="Obidiegwu J.E."/>
            <person name="Bhattacharjee R."/>
            <person name="Rokhsar D.S."/>
        </authorList>
    </citation>
    <scope>NUCLEOTIDE SEQUENCE [LARGE SCALE GENOMIC DNA]</scope>
    <source>
        <strain evidence="2">cv. TDa95/00328</strain>
    </source>
</reference>
<accession>A0ACB7USM0</accession>
<name>A0ACB7USM0_DIOAL</name>
<evidence type="ECO:0000313" key="1">
    <source>
        <dbReference type="EMBL" id="KAH7663674.1"/>
    </source>
</evidence>
<organism evidence="1 2">
    <name type="scientific">Dioscorea alata</name>
    <name type="common">Purple yam</name>
    <dbReference type="NCBI Taxonomy" id="55571"/>
    <lineage>
        <taxon>Eukaryota</taxon>
        <taxon>Viridiplantae</taxon>
        <taxon>Streptophyta</taxon>
        <taxon>Embryophyta</taxon>
        <taxon>Tracheophyta</taxon>
        <taxon>Spermatophyta</taxon>
        <taxon>Magnoliopsida</taxon>
        <taxon>Liliopsida</taxon>
        <taxon>Dioscoreales</taxon>
        <taxon>Dioscoreaceae</taxon>
        <taxon>Dioscorea</taxon>
    </lineage>
</organism>
<comment type="caution">
    <text evidence="1">The sequence shown here is derived from an EMBL/GenBank/DDBJ whole genome shotgun (WGS) entry which is preliminary data.</text>
</comment>
<keyword evidence="2" id="KW-1185">Reference proteome</keyword>
<dbReference type="Proteomes" id="UP000827976">
    <property type="component" value="Chromosome 14"/>
</dbReference>
<dbReference type="EMBL" id="CM037024">
    <property type="protein sequence ID" value="KAH7663674.1"/>
    <property type="molecule type" value="Genomic_DNA"/>
</dbReference>
<protein>
    <submittedName>
        <fullName evidence="1">Carboxymethylenebutenolidase protein</fullName>
    </submittedName>
</protein>
<gene>
    <name evidence="1" type="ORF">IHE45_14G071600</name>
</gene>
<evidence type="ECO:0000313" key="2">
    <source>
        <dbReference type="Proteomes" id="UP000827976"/>
    </source>
</evidence>